<dbReference type="Proteomes" id="UP001143330">
    <property type="component" value="Unassembled WGS sequence"/>
</dbReference>
<feature type="binding site" evidence="6">
    <location>
        <position position="267"/>
    </location>
    <ligand>
        <name>Mg(2+)</name>
        <dbReference type="ChEBI" id="CHEBI:18420"/>
        <label>1</label>
    </ligand>
</feature>
<evidence type="ECO:0000259" key="8">
    <source>
        <dbReference type="Pfam" id="PF03372"/>
    </source>
</evidence>
<dbReference type="SUPFAM" id="SSF56219">
    <property type="entry name" value="DNase I-like"/>
    <property type="match status" value="1"/>
</dbReference>
<feature type="active site" description="Proton acceptor" evidence="5">
    <location>
        <position position="267"/>
    </location>
</feature>
<evidence type="ECO:0000256" key="4">
    <source>
        <dbReference type="ARBA" id="ARBA00022842"/>
    </source>
</evidence>
<dbReference type="NCBIfam" id="TIGR00633">
    <property type="entry name" value="xth"/>
    <property type="match status" value="1"/>
</dbReference>
<protein>
    <submittedName>
        <fullName evidence="9">Exodeoxyribonuclease III</fullName>
    </submittedName>
</protein>
<dbReference type="InterPro" id="IPR004808">
    <property type="entry name" value="AP_endonuc_1"/>
</dbReference>
<organism evidence="9 10">
    <name type="scientific">Ancylobacter defluvii</name>
    <dbReference type="NCBI Taxonomy" id="1282440"/>
    <lineage>
        <taxon>Bacteria</taxon>
        <taxon>Pseudomonadati</taxon>
        <taxon>Pseudomonadota</taxon>
        <taxon>Alphaproteobacteria</taxon>
        <taxon>Hyphomicrobiales</taxon>
        <taxon>Xanthobacteraceae</taxon>
        <taxon>Ancylobacter</taxon>
    </lineage>
</organism>
<gene>
    <name evidence="9" type="ORF">GCM10017653_34720</name>
</gene>
<comment type="cofactor">
    <cofactor evidence="6">
        <name>Mg(2+)</name>
        <dbReference type="ChEBI" id="CHEBI:18420"/>
    </cofactor>
    <cofactor evidence="6">
        <name>Mn(2+)</name>
        <dbReference type="ChEBI" id="CHEBI:29035"/>
    </cofactor>
    <text evidence="6">Probably binds two magnesium or manganese ions per subunit.</text>
</comment>
<dbReference type="InterPro" id="IPR036691">
    <property type="entry name" value="Endo/exonu/phosph_ase_sf"/>
</dbReference>
<evidence type="ECO:0000256" key="5">
    <source>
        <dbReference type="PIRSR" id="PIRSR604808-1"/>
    </source>
</evidence>
<dbReference type="GO" id="GO:0046872">
    <property type="term" value="F:metal ion binding"/>
    <property type="evidence" value="ECO:0007669"/>
    <property type="project" value="UniProtKB-KW"/>
</dbReference>
<sequence>MPSPVPLSIATWNINSVRLRIELVARLAAELQPDVICLQETKTPDDRFPLKDAARFGYPHAAIHGQKGYHGVAILSKRPFESVSRQGFCDMGDARHISVVLGEEAGLAAPLTVHNFYIPAGGDIPDPELNPKFKHKLAFLDEATQWETLHPTAPGARSVLVGDLNIAPLETDVWSHKQLLDVVSHTPIEVERFGRLQAAGGWVDVMRNFVPPEEKLYTWWSYRAADWAASNRGRRLDHVWASPALAPTATAMTVLRDARGWERPSDHIPVMVTFDA</sequence>
<dbReference type="EMBL" id="BSFM01000015">
    <property type="protein sequence ID" value="GLK85402.1"/>
    <property type="molecule type" value="Genomic_DNA"/>
</dbReference>
<feature type="site" description="Important for catalytic activity" evidence="7">
    <location>
        <position position="237"/>
    </location>
</feature>
<reference evidence="9" key="2">
    <citation type="submission" date="2023-01" db="EMBL/GenBank/DDBJ databases">
        <authorList>
            <person name="Sun Q."/>
            <person name="Evtushenko L."/>
        </authorList>
    </citation>
    <scope>NUCLEOTIDE SEQUENCE</scope>
    <source>
        <strain evidence="9">VKM B-2789</strain>
    </source>
</reference>
<feature type="binding site" evidence="6">
    <location>
        <position position="165"/>
    </location>
    <ligand>
        <name>Mg(2+)</name>
        <dbReference type="ChEBI" id="CHEBI:18420"/>
        <label>1</label>
    </ligand>
</feature>
<comment type="caution">
    <text evidence="9">The sequence shown here is derived from an EMBL/GenBank/DDBJ whole genome shotgun (WGS) entry which is preliminary data.</text>
</comment>
<dbReference type="CDD" id="cd09086">
    <property type="entry name" value="ExoIII-like_AP-endo"/>
    <property type="match status" value="1"/>
</dbReference>
<evidence type="ECO:0000256" key="7">
    <source>
        <dbReference type="PIRSR" id="PIRSR604808-3"/>
    </source>
</evidence>
<proteinExistence type="inferred from homology"/>
<keyword evidence="4 6" id="KW-0460">Magnesium</keyword>
<dbReference type="PANTHER" id="PTHR43250">
    <property type="entry name" value="EXODEOXYRIBONUCLEASE III"/>
    <property type="match status" value="1"/>
</dbReference>
<keyword evidence="2 6" id="KW-0479">Metal-binding</keyword>
<feature type="binding site" evidence="6">
    <location>
        <position position="163"/>
    </location>
    <ligand>
        <name>Mg(2+)</name>
        <dbReference type="ChEBI" id="CHEBI:18420"/>
        <label>1</label>
    </ligand>
</feature>
<evidence type="ECO:0000256" key="6">
    <source>
        <dbReference type="PIRSR" id="PIRSR604808-2"/>
    </source>
</evidence>
<feature type="site" description="Transition state stabilizer" evidence="7">
    <location>
        <position position="165"/>
    </location>
</feature>
<name>A0A9W6JY45_9HYPH</name>
<dbReference type="InterPro" id="IPR020847">
    <property type="entry name" value="AP_endonuclease_F1_BS"/>
</dbReference>
<evidence type="ECO:0000313" key="9">
    <source>
        <dbReference type="EMBL" id="GLK85402.1"/>
    </source>
</evidence>
<keyword evidence="3" id="KW-0378">Hydrolase</keyword>
<dbReference type="PANTHER" id="PTHR43250:SF2">
    <property type="entry name" value="EXODEOXYRIBONUCLEASE III"/>
    <property type="match status" value="1"/>
</dbReference>
<evidence type="ECO:0000256" key="1">
    <source>
        <dbReference type="ARBA" id="ARBA00007092"/>
    </source>
</evidence>
<evidence type="ECO:0000313" key="10">
    <source>
        <dbReference type="Proteomes" id="UP001143330"/>
    </source>
</evidence>
<keyword evidence="10" id="KW-1185">Reference proteome</keyword>
<dbReference type="Pfam" id="PF03372">
    <property type="entry name" value="Exo_endo_phos"/>
    <property type="match status" value="1"/>
</dbReference>
<feature type="binding site" evidence="6">
    <location>
        <position position="266"/>
    </location>
    <ligand>
        <name>Mg(2+)</name>
        <dbReference type="ChEBI" id="CHEBI:18420"/>
        <label>1</label>
    </ligand>
</feature>
<feature type="binding site" evidence="6">
    <location>
        <position position="13"/>
    </location>
    <ligand>
        <name>Mg(2+)</name>
        <dbReference type="ChEBI" id="CHEBI:18420"/>
        <label>1</label>
    </ligand>
</feature>
<evidence type="ECO:0000256" key="3">
    <source>
        <dbReference type="ARBA" id="ARBA00022801"/>
    </source>
</evidence>
<dbReference type="InterPro" id="IPR037493">
    <property type="entry name" value="ExoIII-like"/>
</dbReference>
<dbReference type="GO" id="GO:0008311">
    <property type="term" value="F:double-stranded DNA 3'-5' DNA exonuclease activity"/>
    <property type="evidence" value="ECO:0007669"/>
    <property type="project" value="InterPro"/>
</dbReference>
<feature type="active site" evidence="5">
    <location>
        <position position="117"/>
    </location>
</feature>
<dbReference type="InterPro" id="IPR005135">
    <property type="entry name" value="Endo/exonuclease/phosphatase"/>
</dbReference>
<keyword evidence="6" id="KW-0464">Manganese</keyword>
<dbReference type="AlphaFoldDB" id="A0A9W6JY45"/>
<dbReference type="Gene3D" id="3.60.10.10">
    <property type="entry name" value="Endonuclease/exonuclease/phosphatase"/>
    <property type="match status" value="1"/>
</dbReference>
<feature type="binding site" evidence="6">
    <location>
        <position position="40"/>
    </location>
    <ligand>
        <name>Mg(2+)</name>
        <dbReference type="ChEBI" id="CHEBI:18420"/>
        <label>1</label>
    </ligand>
</feature>
<dbReference type="GO" id="GO:0003677">
    <property type="term" value="F:DNA binding"/>
    <property type="evidence" value="ECO:0007669"/>
    <property type="project" value="InterPro"/>
</dbReference>
<feature type="active site" description="Proton donor/acceptor" evidence="5">
    <location>
        <position position="163"/>
    </location>
</feature>
<dbReference type="GO" id="GO:0006281">
    <property type="term" value="P:DNA repair"/>
    <property type="evidence" value="ECO:0007669"/>
    <property type="project" value="InterPro"/>
</dbReference>
<accession>A0A9W6JY45</accession>
<reference evidence="9" key="1">
    <citation type="journal article" date="2014" name="Int. J. Syst. Evol. Microbiol.">
        <title>Complete genome sequence of Corynebacterium casei LMG S-19264T (=DSM 44701T), isolated from a smear-ripened cheese.</title>
        <authorList>
            <consortium name="US DOE Joint Genome Institute (JGI-PGF)"/>
            <person name="Walter F."/>
            <person name="Albersmeier A."/>
            <person name="Kalinowski J."/>
            <person name="Ruckert C."/>
        </authorList>
    </citation>
    <scope>NUCLEOTIDE SEQUENCE</scope>
    <source>
        <strain evidence="9">VKM B-2789</strain>
    </source>
</reference>
<feature type="domain" description="Endonuclease/exonuclease/phosphatase" evidence="8">
    <location>
        <begin position="10"/>
        <end position="267"/>
    </location>
</feature>
<evidence type="ECO:0000256" key="2">
    <source>
        <dbReference type="ARBA" id="ARBA00022723"/>
    </source>
</evidence>
<dbReference type="PROSITE" id="PS51435">
    <property type="entry name" value="AP_NUCLEASE_F1_4"/>
    <property type="match status" value="1"/>
</dbReference>
<dbReference type="PROSITE" id="PS00726">
    <property type="entry name" value="AP_NUCLEASE_F1_1"/>
    <property type="match status" value="1"/>
</dbReference>
<comment type="similarity">
    <text evidence="1">Belongs to the DNA repair enzymes AP/ExoA family.</text>
</comment>
<feature type="site" description="Interaction with DNA substrate" evidence="7">
    <location>
        <position position="267"/>
    </location>
</feature>
<dbReference type="GO" id="GO:0004519">
    <property type="term" value="F:endonuclease activity"/>
    <property type="evidence" value="ECO:0007669"/>
    <property type="project" value="InterPro"/>
</dbReference>